<evidence type="ECO:0000256" key="2">
    <source>
        <dbReference type="ARBA" id="ARBA00022490"/>
    </source>
</evidence>
<evidence type="ECO:0000256" key="8">
    <source>
        <dbReference type="PIRSR" id="PIRSR001365-2"/>
    </source>
</evidence>
<evidence type="ECO:0000256" key="1">
    <source>
        <dbReference type="ARBA" id="ARBA00004496"/>
    </source>
</evidence>
<dbReference type="AlphaFoldDB" id="A0A1T5AFX3"/>
<dbReference type="InterPro" id="IPR020624">
    <property type="entry name" value="Schiff_base-form_aldolases_CS"/>
</dbReference>
<comment type="similarity">
    <text evidence="6">Belongs to the DapA family.</text>
</comment>
<organism evidence="9 10">
    <name type="scientific">Parabacteroides chartae</name>
    <dbReference type="NCBI Taxonomy" id="1037355"/>
    <lineage>
        <taxon>Bacteria</taxon>
        <taxon>Pseudomonadati</taxon>
        <taxon>Bacteroidota</taxon>
        <taxon>Bacteroidia</taxon>
        <taxon>Bacteroidales</taxon>
        <taxon>Tannerellaceae</taxon>
        <taxon>Parabacteroides</taxon>
    </lineage>
</organism>
<dbReference type="PANTHER" id="PTHR12128">
    <property type="entry name" value="DIHYDRODIPICOLINATE SYNTHASE"/>
    <property type="match status" value="1"/>
</dbReference>
<dbReference type="Proteomes" id="UP000190852">
    <property type="component" value="Unassembled WGS sequence"/>
</dbReference>
<dbReference type="GO" id="GO:0005737">
    <property type="term" value="C:cytoplasm"/>
    <property type="evidence" value="ECO:0007669"/>
    <property type="project" value="UniProtKB-SubCell"/>
</dbReference>
<dbReference type="Pfam" id="PF00701">
    <property type="entry name" value="DHDPS"/>
    <property type="match status" value="1"/>
</dbReference>
<keyword evidence="4" id="KW-0704">Schiff base</keyword>
<dbReference type="PRINTS" id="PR00146">
    <property type="entry name" value="DHPICSNTHASE"/>
</dbReference>
<accession>A0A1T5AFX3</accession>
<feature type="binding site" evidence="8">
    <location>
        <position position="220"/>
    </location>
    <ligand>
        <name>pyruvate</name>
        <dbReference type="ChEBI" id="CHEBI:15361"/>
    </ligand>
</feature>
<feature type="active site" description="Schiff-base intermediate with substrate" evidence="7">
    <location>
        <position position="178"/>
    </location>
</feature>
<dbReference type="SMART" id="SM01130">
    <property type="entry name" value="DHDPS"/>
    <property type="match status" value="1"/>
</dbReference>
<evidence type="ECO:0000256" key="5">
    <source>
        <dbReference type="ARBA" id="ARBA00023277"/>
    </source>
</evidence>
<dbReference type="SUPFAM" id="SSF51569">
    <property type="entry name" value="Aldolase"/>
    <property type="match status" value="1"/>
</dbReference>
<evidence type="ECO:0000313" key="10">
    <source>
        <dbReference type="Proteomes" id="UP000190852"/>
    </source>
</evidence>
<name>A0A1T5AFX3_9BACT</name>
<evidence type="ECO:0000256" key="4">
    <source>
        <dbReference type="ARBA" id="ARBA00023270"/>
    </source>
</evidence>
<dbReference type="EMBL" id="FUYQ01000003">
    <property type="protein sequence ID" value="SKB33647.1"/>
    <property type="molecule type" value="Genomic_DNA"/>
</dbReference>
<dbReference type="Gene3D" id="3.20.20.70">
    <property type="entry name" value="Aldolase class I"/>
    <property type="match status" value="1"/>
</dbReference>
<sequence>MLLTILRKMKNRERLKGLIAATFTPMLANGEVNYDEIGNYARYIEKTGINGVFVCGTTGESTSLTTSERKQILSTWVKEAKGAFKIIAHVGSNCQHEAMELASHAQTCGADGIAAIAPSFFKPATVTDLVQFFKPIAASASNLPFYYYNMPAMTGVNLAVDQFLLEGKKHIPTLAGTKFTHNNLMEMGVCLALNNGEFEVLHGYDEILITGLAMGAVAGVGSTYNYIPSVYQGIIEAMQNNDVEKARILQMRSIQVVEIIIKYGGGVRGGKAIMNLTGIKCGDCRPPISPFSEEEYAMLTNDLNNIHFFK</sequence>
<feature type="binding site" evidence="8">
    <location>
        <position position="58"/>
    </location>
    <ligand>
        <name>pyruvate</name>
        <dbReference type="ChEBI" id="CHEBI:15361"/>
    </ligand>
</feature>
<protein>
    <submittedName>
        <fullName evidence="9">N-acetylneuraminate lyase</fullName>
    </submittedName>
</protein>
<dbReference type="GO" id="GO:0016829">
    <property type="term" value="F:lyase activity"/>
    <property type="evidence" value="ECO:0007669"/>
    <property type="project" value="UniProtKB-KW"/>
</dbReference>
<comment type="subcellular location">
    <subcellularLocation>
        <location evidence="1">Cytoplasm</location>
    </subcellularLocation>
</comment>
<keyword evidence="2" id="KW-0963">Cytoplasm</keyword>
<dbReference type="InterPro" id="IPR002220">
    <property type="entry name" value="DapA-like"/>
</dbReference>
<gene>
    <name evidence="9" type="ORF">SAMN05660349_00664</name>
</gene>
<evidence type="ECO:0000313" key="9">
    <source>
        <dbReference type="EMBL" id="SKB33647.1"/>
    </source>
</evidence>
<feature type="active site" description="Proton donor/acceptor" evidence="7">
    <location>
        <position position="148"/>
    </location>
</feature>
<dbReference type="PROSITE" id="PS00665">
    <property type="entry name" value="DHDPS_1"/>
    <property type="match status" value="1"/>
</dbReference>
<keyword evidence="5" id="KW-0119">Carbohydrate metabolism</keyword>
<reference evidence="10" key="1">
    <citation type="submission" date="2017-02" db="EMBL/GenBank/DDBJ databases">
        <authorList>
            <person name="Varghese N."/>
            <person name="Submissions S."/>
        </authorList>
    </citation>
    <scope>NUCLEOTIDE SEQUENCE [LARGE SCALE GENOMIC DNA]</scope>
    <source>
        <strain evidence="10">DSM 24967</strain>
    </source>
</reference>
<dbReference type="PANTHER" id="PTHR12128:SF21">
    <property type="entry name" value="N-ACETYLNEURAMINATE LYASE"/>
    <property type="match status" value="1"/>
</dbReference>
<evidence type="ECO:0000256" key="6">
    <source>
        <dbReference type="PIRNR" id="PIRNR001365"/>
    </source>
</evidence>
<dbReference type="PIRSF" id="PIRSF001365">
    <property type="entry name" value="DHDPS"/>
    <property type="match status" value="1"/>
</dbReference>
<keyword evidence="10" id="KW-1185">Reference proteome</keyword>
<keyword evidence="3 6" id="KW-0456">Lyase</keyword>
<dbReference type="InterPro" id="IPR013785">
    <property type="entry name" value="Aldolase_TIM"/>
</dbReference>
<evidence type="ECO:0000256" key="3">
    <source>
        <dbReference type="ARBA" id="ARBA00023239"/>
    </source>
</evidence>
<evidence type="ECO:0000256" key="7">
    <source>
        <dbReference type="PIRSR" id="PIRSR001365-1"/>
    </source>
</evidence>
<proteinExistence type="inferred from homology"/>